<organism evidence="6 7">
    <name type="scientific">Helicobacter macacae MIT 99-5501</name>
    <dbReference type="NCBI Taxonomy" id="1357400"/>
    <lineage>
        <taxon>Bacteria</taxon>
        <taxon>Pseudomonadati</taxon>
        <taxon>Campylobacterota</taxon>
        <taxon>Epsilonproteobacteria</taxon>
        <taxon>Campylobacterales</taxon>
        <taxon>Helicobacteraceae</taxon>
        <taxon>Helicobacter</taxon>
    </lineage>
</organism>
<protein>
    <submittedName>
        <fullName evidence="6">RNA polymerase-binding protein DksA</fullName>
    </submittedName>
</protein>
<dbReference type="Proteomes" id="UP000018731">
    <property type="component" value="Unassembled WGS sequence"/>
</dbReference>
<dbReference type="SUPFAM" id="SSF109635">
    <property type="entry name" value="DnaK suppressor protein DksA, alpha-hairpin domain"/>
    <property type="match status" value="1"/>
</dbReference>
<sequence>MPHKKCAKQNTKRQTKTKFREFENILEIRHKSLLEILDSRNGNIKDLHSSALKDDSDLAVAHIQGQLDCLIIEKYALELQEVESSLQKIADGTYGICEMCDDEISTDRLRAKPHARYCIDCREVYEKSQRVAKNEKANDDKAAKSVAKSW</sequence>
<evidence type="ECO:0000256" key="1">
    <source>
        <dbReference type="ARBA" id="ARBA00022723"/>
    </source>
</evidence>
<gene>
    <name evidence="6" type="ORF">HMPREF2086_01972</name>
</gene>
<dbReference type="InterPro" id="IPR000962">
    <property type="entry name" value="Znf_DskA_TraR"/>
</dbReference>
<keyword evidence="1" id="KW-0479">Metal-binding</keyword>
<dbReference type="PANTHER" id="PTHR33823:SF4">
    <property type="entry name" value="GENERAL STRESS PROTEIN 16O"/>
    <property type="match status" value="1"/>
</dbReference>
<comment type="caution">
    <text evidence="6">The sequence shown here is derived from an EMBL/GenBank/DDBJ whole genome shotgun (WGS) entry which is preliminary data.</text>
</comment>
<proteinExistence type="predicted"/>
<evidence type="ECO:0000313" key="6">
    <source>
        <dbReference type="EMBL" id="ETD22241.1"/>
    </source>
</evidence>
<evidence type="ECO:0000256" key="3">
    <source>
        <dbReference type="ARBA" id="ARBA00022833"/>
    </source>
</evidence>
<dbReference type="PANTHER" id="PTHR33823">
    <property type="entry name" value="RNA POLYMERASE-BINDING TRANSCRIPTION FACTOR DKSA-RELATED"/>
    <property type="match status" value="1"/>
</dbReference>
<feature type="domain" description="Zinc finger DksA/TraR C4-type" evidence="5">
    <location>
        <begin position="92"/>
        <end position="127"/>
    </location>
</feature>
<reference evidence="6 7" key="1">
    <citation type="journal article" date="2014" name="Genome Announc.">
        <title>Draft genome sequences of six enterohepatic helicobacter species isolated from humans and one from rhesus macaques.</title>
        <authorList>
            <person name="Shen Z."/>
            <person name="Sheh A."/>
            <person name="Young S.K."/>
            <person name="Abouelliel A."/>
            <person name="Ward D.V."/>
            <person name="Earl A.M."/>
            <person name="Fox J.G."/>
        </authorList>
    </citation>
    <scope>NUCLEOTIDE SEQUENCE [LARGE SCALE GENOMIC DNA]</scope>
    <source>
        <strain evidence="6 7">MIT 99-5501</strain>
    </source>
</reference>
<evidence type="ECO:0000256" key="2">
    <source>
        <dbReference type="ARBA" id="ARBA00022771"/>
    </source>
</evidence>
<dbReference type="PATRIC" id="fig|1357400.3.peg.2669"/>
<dbReference type="EMBL" id="AZJI01000010">
    <property type="protein sequence ID" value="ETD22241.1"/>
    <property type="molecule type" value="Genomic_DNA"/>
</dbReference>
<keyword evidence="3" id="KW-0862">Zinc</keyword>
<name>V8C661_9HELI</name>
<accession>V8C661</accession>
<keyword evidence="7" id="KW-1185">Reference proteome</keyword>
<dbReference type="AlphaFoldDB" id="V8C661"/>
<dbReference type="Gene3D" id="1.20.120.910">
    <property type="entry name" value="DksA, coiled-coil domain"/>
    <property type="match status" value="1"/>
</dbReference>
<dbReference type="OrthoDB" id="9803742at2"/>
<dbReference type="InterPro" id="IPR037187">
    <property type="entry name" value="DnaK_N"/>
</dbReference>
<dbReference type="PROSITE" id="PS51128">
    <property type="entry name" value="ZF_DKSA_2"/>
    <property type="match status" value="1"/>
</dbReference>
<dbReference type="Pfam" id="PF01258">
    <property type="entry name" value="zf-dskA_traR"/>
    <property type="match status" value="1"/>
</dbReference>
<evidence type="ECO:0000313" key="7">
    <source>
        <dbReference type="Proteomes" id="UP000018731"/>
    </source>
</evidence>
<dbReference type="NCBIfam" id="NF033459">
    <property type="entry name" value="DksA_like"/>
    <property type="match status" value="1"/>
</dbReference>
<dbReference type="HOGENOM" id="CLU_043144_4_1_7"/>
<dbReference type="SUPFAM" id="SSF57716">
    <property type="entry name" value="Glucocorticoid receptor-like (DNA-binding domain)"/>
    <property type="match status" value="1"/>
</dbReference>
<evidence type="ECO:0000256" key="4">
    <source>
        <dbReference type="PROSITE-ProRule" id="PRU00510"/>
    </source>
</evidence>
<feature type="zinc finger region" description="dksA C4-type" evidence="4">
    <location>
        <begin position="97"/>
        <end position="121"/>
    </location>
</feature>
<dbReference type="eggNOG" id="COG1734">
    <property type="taxonomic scope" value="Bacteria"/>
</dbReference>
<dbReference type="STRING" id="1357400.HMPREF2086_01972"/>
<dbReference type="InterPro" id="IPR020458">
    <property type="entry name" value="Znf_DskA_TraR_CS"/>
</dbReference>
<dbReference type="RefSeq" id="WP_023928812.1">
    <property type="nucleotide sequence ID" value="NZ_KI669456.1"/>
</dbReference>
<evidence type="ECO:0000259" key="5">
    <source>
        <dbReference type="Pfam" id="PF01258"/>
    </source>
</evidence>
<dbReference type="PROSITE" id="PS01102">
    <property type="entry name" value="ZF_DKSA_1"/>
    <property type="match status" value="1"/>
</dbReference>
<dbReference type="GO" id="GO:0008270">
    <property type="term" value="F:zinc ion binding"/>
    <property type="evidence" value="ECO:0007669"/>
    <property type="project" value="UniProtKB-KW"/>
</dbReference>
<keyword evidence="2" id="KW-0863">Zinc-finger</keyword>